<dbReference type="NCBIfam" id="TIGR03624">
    <property type="entry name" value="putative hydrolase"/>
    <property type="match status" value="1"/>
</dbReference>
<accession>A0A6J6SS99</accession>
<dbReference type="PANTHER" id="PTHR39420">
    <property type="match status" value="1"/>
</dbReference>
<dbReference type="NCBIfam" id="TIGR03883">
    <property type="entry name" value="DUF2342_F420"/>
    <property type="match status" value="1"/>
</dbReference>
<dbReference type="Gene3D" id="1.20.150.30">
    <property type="entry name" value="Zincin-like metallopeptidase, N-terminal domain"/>
    <property type="match status" value="1"/>
</dbReference>
<evidence type="ECO:0000313" key="1">
    <source>
        <dbReference type="EMBL" id="CAB4737643.1"/>
    </source>
</evidence>
<gene>
    <name evidence="1" type="ORF">UFOPK2810_00131</name>
</gene>
<reference evidence="1" key="1">
    <citation type="submission" date="2020-05" db="EMBL/GenBank/DDBJ databases">
        <authorList>
            <person name="Chiriac C."/>
            <person name="Salcher M."/>
            <person name="Ghai R."/>
            <person name="Kavagutti S V."/>
        </authorList>
    </citation>
    <scope>NUCLEOTIDE SEQUENCE</scope>
</reference>
<dbReference type="InterPro" id="IPR042271">
    <property type="entry name" value="Zinicin_2_N"/>
</dbReference>
<protein>
    <submittedName>
        <fullName evidence="1">Unannotated protein</fullName>
    </submittedName>
</protein>
<sequence>MAETVEWSLAIATATRLAPRGPDLSRVQAREAVAMLRDLSAEAIEPVRQVTGLDVPGDGRAAVVDRPAWIASNVAGMRIAMSPLLDELEGREPPAFIRDLGSRGTALQVGAVLAWLSGKVLGQYEVFTEPGERGRLLLVAPTIVHVEQQLQVPSRDFRLWVCLHEETHRVQFGAFPWLADYLASLVGDFVEASELGIGQLLKSVAQVARTVAGPGRGSAEPLVEAIQSPAQRAVFDRMTGLMSLLEGHADVVMDDVGPKVIPSVALIRERFTQRRKNPSAVDSVARKVLGMDVKLRQYSEGAEFVRAVVGSVGMSGFNAVWTSPESLPTRAEIRAPEQWLARMAG</sequence>
<dbReference type="SUPFAM" id="SSF55486">
    <property type="entry name" value="Metalloproteases ('zincins'), catalytic domain"/>
    <property type="match status" value="1"/>
</dbReference>
<name>A0A6J6SS99_9ZZZZ</name>
<dbReference type="PANTHER" id="PTHR39420:SF1">
    <property type="entry name" value="HYDROLASE"/>
    <property type="match status" value="1"/>
</dbReference>
<dbReference type="EMBL" id="CAEZYZ010000012">
    <property type="protein sequence ID" value="CAB4737643.1"/>
    <property type="molecule type" value="Genomic_DNA"/>
</dbReference>
<dbReference type="AlphaFoldDB" id="A0A6J6SS99"/>
<organism evidence="1">
    <name type="scientific">freshwater metagenome</name>
    <dbReference type="NCBI Taxonomy" id="449393"/>
    <lineage>
        <taxon>unclassified sequences</taxon>
        <taxon>metagenomes</taxon>
        <taxon>ecological metagenomes</taxon>
    </lineage>
</organism>
<dbReference type="InterPro" id="IPR018766">
    <property type="entry name" value="Zinicin_2"/>
</dbReference>
<proteinExistence type="predicted"/>
<dbReference type="Pfam" id="PF10103">
    <property type="entry name" value="Zincin_2"/>
    <property type="match status" value="1"/>
</dbReference>
<dbReference type="InterPro" id="IPR022454">
    <property type="entry name" value="CHP03883_F420-assoc"/>
</dbReference>